<dbReference type="Proteomes" id="UP000216101">
    <property type="component" value="Unassembled WGS sequence"/>
</dbReference>
<gene>
    <name evidence="1" type="ORF">CBP51_16785</name>
</gene>
<dbReference type="EMBL" id="NHNI01000002">
    <property type="protein sequence ID" value="OZY84817.1"/>
    <property type="molecule type" value="Genomic_DNA"/>
</dbReference>
<protein>
    <submittedName>
        <fullName evidence="1">Uncharacterized protein</fullName>
    </submittedName>
</protein>
<dbReference type="RefSeq" id="WP_094985814.1">
    <property type="nucleotide sequence ID" value="NZ_NHNI01000002.1"/>
</dbReference>
<evidence type="ECO:0000313" key="1">
    <source>
        <dbReference type="EMBL" id="OZY84817.1"/>
    </source>
</evidence>
<sequence>MILGGVDITDNFVWSDEFSYNQVEQSQERSLTGGMIIQGAVKQFGRPITLGESWLSRFIVDALFALEATTAPMLLELADGREFTVVFDRSRGIAIDAKPVDGYVLAANDPNWQYKVTIRLLTVEPTPEEDE</sequence>
<comment type="caution">
    <text evidence="1">The sequence shown here is derived from an EMBL/GenBank/DDBJ whole genome shotgun (WGS) entry which is preliminary data.</text>
</comment>
<reference evidence="2" key="1">
    <citation type="submission" date="2017-05" db="EMBL/GenBank/DDBJ databases">
        <authorList>
            <person name="Barney B.M."/>
        </authorList>
    </citation>
    <scope>NUCLEOTIDE SEQUENCE [LARGE SCALE GENOMIC DNA]</scope>
    <source>
        <strain evidence="2">PSBB022</strain>
    </source>
</reference>
<organism evidence="1 2">
    <name type="scientific">Cellvibrio mixtus</name>
    <dbReference type="NCBI Taxonomy" id="39650"/>
    <lineage>
        <taxon>Bacteria</taxon>
        <taxon>Pseudomonadati</taxon>
        <taxon>Pseudomonadota</taxon>
        <taxon>Gammaproteobacteria</taxon>
        <taxon>Cellvibrionales</taxon>
        <taxon>Cellvibrionaceae</taxon>
        <taxon>Cellvibrio</taxon>
    </lineage>
</organism>
<dbReference type="AlphaFoldDB" id="A0A266Q4L7"/>
<keyword evidence="2" id="KW-1185">Reference proteome</keyword>
<name>A0A266Q4L7_9GAMM</name>
<evidence type="ECO:0000313" key="2">
    <source>
        <dbReference type="Proteomes" id="UP000216101"/>
    </source>
</evidence>
<proteinExistence type="predicted"/>
<accession>A0A266Q4L7</accession>